<protein>
    <submittedName>
        <fullName evidence="1">Uncharacterized protein</fullName>
    </submittedName>
</protein>
<dbReference type="AlphaFoldDB" id="A0A507CLM5"/>
<proteinExistence type="predicted"/>
<sequence>MRDDRAISSVKRHTAYSAITSSRTLWGKRADAAAKDLDPATVNSWVAQDPRNSTLHRLLLSKKKSTSSNGLCGQPIPDKISLKSRQVPNVRQASAHTFDVCLNPGTISLHLPTSIHRAPVPNVWMMKKAYSSNEIM</sequence>
<name>A0A507CLM5_9FUNG</name>
<organism evidence="1 2">
    <name type="scientific">Synchytrium endobioticum</name>
    <dbReference type="NCBI Taxonomy" id="286115"/>
    <lineage>
        <taxon>Eukaryota</taxon>
        <taxon>Fungi</taxon>
        <taxon>Fungi incertae sedis</taxon>
        <taxon>Chytridiomycota</taxon>
        <taxon>Chytridiomycota incertae sedis</taxon>
        <taxon>Chytridiomycetes</taxon>
        <taxon>Synchytriales</taxon>
        <taxon>Synchytriaceae</taxon>
        <taxon>Synchytrium</taxon>
    </lineage>
</organism>
<dbReference type="Proteomes" id="UP000320475">
    <property type="component" value="Unassembled WGS sequence"/>
</dbReference>
<gene>
    <name evidence="1" type="ORF">SeLEV6574_g07412</name>
</gene>
<accession>A0A507CLM5</accession>
<reference evidence="1 2" key="1">
    <citation type="journal article" date="2019" name="Sci. Rep.">
        <title>Comparative genomics of chytrid fungi reveal insights into the obligate biotrophic and pathogenic lifestyle of Synchytrium endobioticum.</title>
        <authorList>
            <person name="van de Vossenberg B.T.L.H."/>
            <person name="Warris S."/>
            <person name="Nguyen H.D.T."/>
            <person name="van Gent-Pelzer M.P.E."/>
            <person name="Joly D.L."/>
            <person name="van de Geest H.C."/>
            <person name="Bonants P.J.M."/>
            <person name="Smith D.S."/>
            <person name="Levesque C.A."/>
            <person name="van der Lee T.A.J."/>
        </authorList>
    </citation>
    <scope>NUCLEOTIDE SEQUENCE [LARGE SCALE GENOMIC DNA]</scope>
    <source>
        <strain evidence="1 2">LEV6574</strain>
    </source>
</reference>
<evidence type="ECO:0000313" key="2">
    <source>
        <dbReference type="Proteomes" id="UP000320475"/>
    </source>
</evidence>
<evidence type="ECO:0000313" key="1">
    <source>
        <dbReference type="EMBL" id="TPX39135.1"/>
    </source>
</evidence>
<dbReference type="EMBL" id="QEAM01000521">
    <property type="protein sequence ID" value="TPX39135.1"/>
    <property type="molecule type" value="Genomic_DNA"/>
</dbReference>
<comment type="caution">
    <text evidence="1">The sequence shown here is derived from an EMBL/GenBank/DDBJ whole genome shotgun (WGS) entry which is preliminary data.</text>
</comment>
<dbReference type="VEuPathDB" id="FungiDB:SeMB42_g05997"/>